<accession>K1STV5</accession>
<feature type="non-terminal residue" evidence="1">
    <location>
        <position position="121"/>
    </location>
</feature>
<comment type="caution">
    <text evidence="1">The sequence shown here is derived from an EMBL/GenBank/DDBJ whole genome shotgun (WGS) entry which is preliminary data.</text>
</comment>
<name>K1STV5_9ZZZZ</name>
<dbReference type="EMBL" id="AJWZ01007293">
    <property type="protein sequence ID" value="EKC57315.1"/>
    <property type="molecule type" value="Genomic_DNA"/>
</dbReference>
<dbReference type="InterPro" id="IPR029044">
    <property type="entry name" value="Nucleotide-diphossugar_trans"/>
</dbReference>
<reference evidence="1" key="1">
    <citation type="journal article" date="2013" name="Environ. Microbiol.">
        <title>Microbiota from the distal guts of lean and obese adolescents exhibit partial functional redundancy besides clear differences in community structure.</title>
        <authorList>
            <person name="Ferrer M."/>
            <person name="Ruiz A."/>
            <person name="Lanza F."/>
            <person name="Haange S.B."/>
            <person name="Oberbach A."/>
            <person name="Till H."/>
            <person name="Bargiela R."/>
            <person name="Campoy C."/>
            <person name="Segura M.T."/>
            <person name="Richter M."/>
            <person name="von Bergen M."/>
            <person name="Seifert J."/>
            <person name="Suarez A."/>
        </authorList>
    </citation>
    <scope>NUCLEOTIDE SEQUENCE</scope>
</reference>
<gene>
    <name evidence="1" type="ORF">OBE_10595</name>
</gene>
<proteinExistence type="predicted"/>
<organism evidence="1">
    <name type="scientific">human gut metagenome</name>
    <dbReference type="NCBI Taxonomy" id="408170"/>
    <lineage>
        <taxon>unclassified sequences</taxon>
        <taxon>metagenomes</taxon>
        <taxon>organismal metagenomes</taxon>
    </lineage>
</organism>
<dbReference type="Gene3D" id="3.90.550.10">
    <property type="entry name" value="Spore Coat Polysaccharide Biosynthesis Protein SpsA, Chain A"/>
    <property type="match status" value="1"/>
</dbReference>
<sequence length="121" mass="13705">MTPFVLGFGKVVFVIRHSFASDFQEVFTEERFGGRIRVEYVYQELDCLPEGFTVPEGRVKPWGTNHAILVARDAVHEPFAVINADDFYGAEAFRTIAEYLRGLNGASGRYCMVAYELSRTL</sequence>
<dbReference type="SUPFAM" id="SSF53448">
    <property type="entry name" value="Nucleotide-diphospho-sugar transferases"/>
    <property type="match status" value="1"/>
</dbReference>
<keyword evidence="1" id="KW-0808">Transferase</keyword>
<protein>
    <submittedName>
        <fullName evidence="1">Nucleotidyltransferase family protein</fullName>
    </submittedName>
</protein>
<dbReference type="AlphaFoldDB" id="K1STV5"/>
<dbReference type="GO" id="GO:0016740">
    <property type="term" value="F:transferase activity"/>
    <property type="evidence" value="ECO:0007669"/>
    <property type="project" value="UniProtKB-KW"/>
</dbReference>
<evidence type="ECO:0000313" key="1">
    <source>
        <dbReference type="EMBL" id="EKC57315.1"/>
    </source>
</evidence>